<reference evidence="1" key="1">
    <citation type="journal article" date="2007" name="J. Bacteriol.">
        <title>Comparative genome analysis of four magnetotactic bacteria reveals a complex set of group-specific genes implicated in magnetosome biomineralization and function.</title>
        <authorList>
            <person name="Richter M."/>
            <person name="Kube M."/>
            <person name="Bazylinski D.A."/>
            <person name="Lombardot T."/>
            <person name="Gloeckner F.O."/>
            <person name="Reinhardt R."/>
            <person name="Schueler D."/>
        </authorList>
    </citation>
    <scope>NUCLEOTIDE SEQUENCE</scope>
    <source>
        <strain evidence="1">MSR-1</strain>
    </source>
</reference>
<dbReference type="EMBL" id="CU459003">
    <property type="protein sequence ID" value="CAM75648.1"/>
    <property type="molecule type" value="Genomic_DNA"/>
</dbReference>
<protein>
    <submittedName>
        <fullName evidence="1">Cell wall-associated hydrolase</fullName>
    </submittedName>
</protein>
<gene>
    <name evidence="1" type="ORF">MGR_1572</name>
</gene>
<dbReference type="RefSeq" id="WP_106002527.1">
    <property type="nucleotide sequence ID" value="NZ_CP027527.1"/>
</dbReference>
<dbReference type="GO" id="GO:0016787">
    <property type="term" value="F:hydrolase activity"/>
    <property type="evidence" value="ECO:0007669"/>
    <property type="project" value="UniProtKB-KW"/>
</dbReference>
<proteinExistence type="predicted"/>
<organism evidence="1">
    <name type="scientific">Magnetospirillum gryphiswaldense</name>
    <dbReference type="NCBI Taxonomy" id="55518"/>
    <lineage>
        <taxon>Bacteria</taxon>
        <taxon>Pseudomonadati</taxon>
        <taxon>Pseudomonadota</taxon>
        <taxon>Alphaproteobacteria</taxon>
        <taxon>Rhodospirillales</taxon>
        <taxon>Rhodospirillaceae</taxon>
        <taxon>Magnetospirillum</taxon>
    </lineage>
</organism>
<sequence length="481" mass="50536">MIDHIQINDVAPRVQYLADGIQSAFTFPFAIFKLADLEVWLDDSLQATGYTVSGVGVSTGGVALFAVPPPADTRVTLRRRLTIARTTDYQSDGLIRAKTLNDELDYQVAALQQVAEDVDRAVRRAPTALAAIDLTLPEPAAGRGLKWNAGGTALVNSTHDPDAVGDATQAASQAMAAAATASLARDQAVAAAASLDNPLSATANLADVDDAALARVNLGVPAAADLAVSARDEETAVALDDQVLLRDQSAGTDRRMQVANLLKAVDLLDTDTSPDASADYVMTWDSSVGAARKVRLDALGGGWDVAGITSLTTSSAAVVISGLDTSLYEYKVYFEEVSHNSTYPGSNTLHVVLGYGAVPTYGASYNVAGIKQAEGYGAQTLFGGTTQANIMIADASDRAYRAIRLGCLHLHHTANVSTGWYPAFVEYSGAYHAYSSGHASFITAKAHFTPPAPISAVKLFAGSGDIHPYGRIRVMRCRITA</sequence>
<accession>A4TYE1</accession>
<name>A4TYE1_9PROT</name>
<dbReference type="AlphaFoldDB" id="A4TYE1"/>
<keyword evidence="1" id="KW-0378">Hydrolase</keyword>
<evidence type="ECO:0000313" key="1">
    <source>
        <dbReference type="EMBL" id="CAM75648.1"/>
    </source>
</evidence>